<dbReference type="EMBL" id="CM047909">
    <property type="protein sequence ID" value="KAJ0080168.1"/>
    <property type="molecule type" value="Genomic_DNA"/>
</dbReference>
<reference evidence="2" key="1">
    <citation type="journal article" date="2023" name="G3 (Bethesda)">
        <title>Genome assembly and association tests identify interacting loci associated with vigor, precocity, and sex in interspecific pistachio rootstocks.</title>
        <authorList>
            <person name="Palmer W."/>
            <person name="Jacygrad E."/>
            <person name="Sagayaradj S."/>
            <person name="Cavanaugh K."/>
            <person name="Han R."/>
            <person name="Bertier L."/>
            <person name="Beede B."/>
            <person name="Kafkas S."/>
            <person name="Golino D."/>
            <person name="Preece J."/>
            <person name="Michelmore R."/>
        </authorList>
    </citation>
    <scope>NUCLEOTIDE SEQUENCE [LARGE SCALE GENOMIC DNA]</scope>
</reference>
<accession>A0ACC1A1C2</accession>
<evidence type="ECO:0000313" key="2">
    <source>
        <dbReference type="Proteomes" id="UP001164250"/>
    </source>
</evidence>
<sequence length="79" mass="8428">MGKKSCCGRSYVPKFSSASTPKMLTASTPKKQTPLATISKACKPKNQFSVSNISKVATPKMGKSPAKTIRVLLGVEIKQ</sequence>
<organism evidence="1 2">
    <name type="scientific">Pistacia atlantica</name>
    <dbReference type="NCBI Taxonomy" id="434234"/>
    <lineage>
        <taxon>Eukaryota</taxon>
        <taxon>Viridiplantae</taxon>
        <taxon>Streptophyta</taxon>
        <taxon>Embryophyta</taxon>
        <taxon>Tracheophyta</taxon>
        <taxon>Spermatophyta</taxon>
        <taxon>Magnoliopsida</taxon>
        <taxon>eudicotyledons</taxon>
        <taxon>Gunneridae</taxon>
        <taxon>Pentapetalae</taxon>
        <taxon>rosids</taxon>
        <taxon>malvids</taxon>
        <taxon>Sapindales</taxon>
        <taxon>Anacardiaceae</taxon>
        <taxon>Pistacia</taxon>
    </lineage>
</organism>
<comment type="caution">
    <text evidence="1">The sequence shown here is derived from an EMBL/GenBank/DDBJ whole genome shotgun (WGS) entry which is preliminary data.</text>
</comment>
<proteinExistence type="predicted"/>
<dbReference type="Proteomes" id="UP001164250">
    <property type="component" value="Chromosome 13"/>
</dbReference>
<name>A0ACC1A1C2_9ROSI</name>
<protein>
    <submittedName>
        <fullName evidence="1">Uncharacterized protein</fullName>
    </submittedName>
</protein>
<keyword evidence="2" id="KW-1185">Reference proteome</keyword>
<gene>
    <name evidence="1" type="ORF">Patl1_22384</name>
</gene>
<evidence type="ECO:0000313" key="1">
    <source>
        <dbReference type="EMBL" id="KAJ0080168.1"/>
    </source>
</evidence>